<accession>A0A1I2N2S6</accession>
<name>A0A1I2N2S6_9FIRM</name>
<dbReference type="STRING" id="341036.SAMN05660649_00279"/>
<dbReference type="Gene3D" id="3.10.520.10">
    <property type="entry name" value="ApbE-like domains"/>
    <property type="match status" value="1"/>
</dbReference>
<gene>
    <name evidence="1" type="ORF">SAMN05660649_00279</name>
</gene>
<evidence type="ECO:0000313" key="2">
    <source>
        <dbReference type="Proteomes" id="UP000199337"/>
    </source>
</evidence>
<keyword evidence="2" id="KW-1185">Reference proteome</keyword>
<dbReference type="Proteomes" id="UP000199337">
    <property type="component" value="Unassembled WGS sequence"/>
</dbReference>
<dbReference type="InterPro" id="IPR003374">
    <property type="entry name" value="ApbE-like_sf"/>
</dbReference>
<dbReference type="PIRSF" id="PIRSF006421">
    <property type="entry name" value="UCP006421"/>
    <property type="match status" value="1"/>
</dbReference>
<dbReference type="InterPro" id="IPR007183">
    <property type="entry name" value="UPF0280"/>
</dbReference>
<dbReference type="NCBIfam" id="NF003323">
    <property type="entry name" value="PRK04334.1-3"/>
    <property type="match status" value="1"/>
</dbReference>
<organism evidence="1 2">
    <name type="scientific">Desulfotruncus arcticus DSM 17038</name>
    <dbReference type="NCBI Taxonomy" id="1121424"/>
    <lineage>
        <taxon>Bacteria</taxon>
        <taxon>Bacillati</taxon>
        <taxon>Bacillota</taxon>
        <taxon>Clostridia</taxon>
        <taxon>Eubacteriales</taxon>
        <taxon>Desulfallaceae</taxon>
        <taxon>Desulfotruncus</taxon>
    </lineage>
</organism>
<dbReference type="SUPFAM" id="SSF143631">
    <property type="entry name" value="ApbE-like"/>
    <property type="match status" value="1"/>
</dbReference>
<reference evidence="2" key="1">
    <citation type="submission" date="2016-10" db="EMBL/GenBank/DDBJ databases">
        <authorList>
            <person name="Varghese N."/>
            <person name="Submissions S."/>
        </authorList>
    </citation>
    <scope>NUCLEOTIDE SEQUENCE [LARGE SCALE GENOMIC DNA]</scope>
    <source>
        <strain evidence="2">DSM 17038</strain>
    </source>
</reference>
<evidence type="ECO:0000313" key="1">
    <source>
        <dbReference type="EMBL" id="SFF97400.1"/>
    </source>
</evidence>
<protein>
    <submittedName>
        <fullName evidence="1">Uncharacterized protein</fullName>
    </submittedName>
</protein>
<dbReference type="EMBL" id="FOOX01000001">
    <property type="protein sequence ID" value="SFF97400.1"/>
    <property type="molecule type" value="Genomic_DNA"/>
</dbReference>
<sequence length="247" mass="26118">MTDYVNRTYRLLHNQKDLSFFRVTVQETDLDIGLPGGIITPSLIEGIRKEIITSRSQIEGYINENELFLTTLKPFPVSKDAPELVRIMAEAGNTAGIGPMSAVAGSIAHHVGAYLSRRSSEVIVENGGDIYLRSGRLRKIGIFAGPSPFTNKLAIEIEPHLTPLGICTSSGTVGHSLSFGRADAVVVLAPSAALADAVATATGNLVQSESDLQSAVDFAMGIKSVTGAMVIKNDKLAAAGNIQLAPM</sequence>
<dbReference type="RefSeq" id="WP_092467961.1">
    <property type="nucleotide sequence ID" value="NZ_FOOX01000001.1"/>
</dbReference>
<dbReference type="OrthoDB" id="9787842at2"/>
<dbReference type="AlphaFoldDB" id="A0A1I2N2S6"/>
<proteinExistence type="predicted"/>